<protein>
    <recommendedName>
        <fullName evidence="5">Sulfotransferase</fullName>
    </recommendedName>
</protein>
<keyword evidence="2" id="KW-0472">Membrane</keyword>
<evidence type="ECO:0000256" key="2">
    <source>
        <dbReference type="SAM" id="Phobius"/>
    </source>
</evidence>
<evidence type="ECO:0000313" key="3">
    <source>
        <dbReference type="EMBL" id="GMH51147.1"/>
    </source>
</evidence>
<organism evidence="3 4">
    <name type="scientific">Triparma strigata</name>
    <dbReference type="NCBI Taxonomy" id="1606541"/>
    <lineage>
        <taxon>Eukaryota</taxon>
        <taxon>Sar</taxon>
        <taxon>Stramenopiles</taxon>
        <taxon>Ochrophyta</taxon>
        <taxon>Bolidophyceae</taxon>
        <taxon>Parmales</taxon>
        <taxon>Triparmaceae</taxon>
        <taxon>Triparma</taxon>
    </lineage>
</organism>
<feature type="transmembrane region" description="Helical" evidence="2">
    <location>
        <begin position="306"/>
        <end position="325"/>
    </location>
</feature>
<evidence type="ECO:0008006" key="5">
    <source>
        <dbReference type="Google" id="ProtNLM"/>
    </source>
</evidence>
<evidence type="ECO:0000256" key="1">
    <source>
        <dbReference type="SAM" id="MobiDB-lite"/>
    </source>
</evidence>
<dbReference type="Proteomes" id="UP001165085">
    <property type="component" value="Unassembled WGS sequence"/>
</dbReference>
<dbReference type="Gene3D" id="3.40.50.300">
    <property type="entry name" value="P-loop containing nucleotide triphosphate hydrolases"/>
    <property type="match status" value="1"/>
</dbReference>
<keyword evidence="2" id="KW-0812">Transmembrane</keyword>
<feature type="compositionally biased region" description="Low complexity" evidence="1">
    <location>
        <begin position="106"/>
        <end position="115"/>
    </location>
</feature>
<name>A0A9W6ZAZ8_9STRA</name>
<keyword evidence="4" id="KW-1185">Reference proteome</keyword>
<evidence type="ECO:0000313" key="4">
    <source>
        <dbReference type="Proteomes" id="UP001165085"/>
    </source>
</evidence>
<feature type="transmembrane region" description="Helical" evidence="2">
    <location>
        <begin position="30"/>
        <end position="52"/>
    </location>
</feature>
<gene>
    <name evidence="3" type="ORF">TrST_g8600</name>
</gene>
<accession>A0A9W6ZAZ8</accession>
<dbReference type="OrthoDB" id="10560445at2759"/>
<reference evidence="4" key="1">
    <citation type="journal article" date="2023" name="Commun. Biol.">
        <title>Genome analysis of Parmales, the sister group of diatoms, reveals the evolutionary specialization of diatoms from phago-mixotrophs to photoautotrophs.</title>
        <authorList>
            <person name="Ban H."/>
            <person name="Sato S."/>
            <person name="Yoshikawa S."/>
            <person name="Yamada K."/>
            <person name="Nakamura Y."/>
            <person name="Ichinomiya M."/>
            <person name="Sato N."/>
            <person name="Blanc-Mathieu R."/>
            <person name="Endo H."/>
            <person name="Kuwata A."/>
            <person name="Ogata H."/>
        </authorList>
    </citation>
    <scope>NUCLEOTIDE SEQUENCE [LARGE SCALE GENOMIC DNA]</scope>
    <source>
        <strain evidence="4">NIES 3701</strain>
    </source>
</reference>
<dbReference type="EMBL" id="BRXY01000001">
    <property type="protein sequence ID" value="GMH51147.1"/>
    <property type="molecule type" value="Genomic_DNA"/>
</dbReference>
<proteinExistence type="predicted"/>
<comment type="caution">
    <text evidence="3">The sequence shown here is derived from an EMBL/GenBank/DDBJ whole genome shotgun (WGS) entry which is preliminary data.</text>
</comment>
<feature type="region of interest" description="Disordered" evidence="1">
    <location>
        <begin position="89"/>
        <end position="148"/>
    </location>
</feature>
<dbReference type="AlphaFoldDB" id="A0A9W6ZAZ8"/>
<dbReference type="InterPro" id="IPR027417">
    <property type="entry name" value="P-loop_NTPase"/>
</dbReference>
<sequence length="372" mass="41038">MSPPPQSPSSPAPHHHSHTFPPLRAPLNVFLFPLLGLLAAAIYIISSSPYFVNLETETSKVTFKAPSESSKVTSIPLTEDELKKVMDADTRDRPPFSGVNSHNKDTPAPTAAPITDPSMPPITAKIKPGNNRESAEAETEAKVATPSPHASRLWHTLLPLCDIVYHVHIPKTAGSSIAHVLMNTTGWAKVGAEGRPPHAPWQAYLSHGQQHWWKTTDLLQRARQTRSQIIVTAETGIDDLVAGGYPWIENTCFFSVVREPHEWLMSAENHMRVTGYQVSQGFNGTYGYFDRRNIQSKMVGLEEKRAGVVMCIATVGGVNSLLAAFSDMPLPHDNVRPHALVTTPEVAEVVLQKYALDVELWDVVSRRDVLCW</sequence>
<keyword evidence="2" id="KW-1133">Transmembrane helix</keyword>